<reference evidence="2 3" key="1">
    <citation type="journal article" date="2021" name="Environ. Microbiol.">
        <title>Genetic insights into the dark matter of the mammalian gut microbiota through targeted genome reconstruction.</title>
        <authorList>
            <person name="Lugli G.A."/>
            <person name="Alessandri G."/>
            <person name="Milani C."/>
            <person name="Viappiani A."/>
            <person name="Fontana F."/>
            <person name="Tarracchini C."/>
            <person name="Mancabelli L."/>
            <person name="Argentini C."/>
            <person name="Ruiz L."/>
            <person name="Margolles A."/>
            <person name="van Sinderen D."/>
            <person name="Turroni F."/>
            <person name="Ventura M."/>
        </authorList>
    </citation>
    <scope>NUCLEOTIDE SEQUENCE [LARGE SCALE GENOMIC DNA]</scope>
    <source>
        <strain evidence="2 3">LC6</strain>
    </source>
</reference>
<comment type="caution">
    <text evidence="2">The sequence shown here is derived from an EMBL/GenBank/DDBJ whole genome shotgun (WGS) entry which is preliminary data.</text>
</comment>
<dbReference type="EMBL" id="JAFEJU010000008">
    <property type="protein sequence ID" value="MBT1175740.1"/>
    <property type="molecule type" value="Genomic_DNA"/>
</dbReference>
<sequence>MKVPEKSICVAVATHKPYRMPTDPMYLPLHVGAALHPEVCADMTGDDTGDNISDRNGYYSELTGLYWMWKNSQADYKGLVHYRRHFATLNRWQRITTHDRFDRVIGSSEVSRLLENHDILVAKRRDYYIETVYSHYAHTFHAVQFDKCREVLMELAPEYVLAWDDLMQARGAHIFNMFIMSAQKFDEYCSWMFPILFELERRLDPAQYDAFHARYLGRVSERLLDPWLETNGYSYAELPVVSPEPVNWWKKGMGFLMAKFGGRTYDKSF</sequence>
<dbReference type="Pfam" id="PF14393">
    <property type="entry name" value="DUF4422"/>
    <property type="match status" value="1"/>
</dbReference>
<evidence type="ECO:0000259" key="1">
    <source>
        <dbReference type="Pfam" id="PF14393"/>
    </source>
</evidence>
<evidence type="ECO:0000313" key="2">
    <source>
        <dbReference type="EMBL" id="MBT1175740.1"/>
    </source>
</evidence>
<protein>
    <submittedName>
        <fullName evidence="2">DUF4422 domain-containing protein</fullName>
    </submittedName>
</protein>
<dbReference type="RefSeq" id="WP_214376933.1">
    <property type="nucleotide sequence ID" value="NZ_JAFEJU010000008.1"/>
</dbReference>
<organism evidence="2 3">
    <name type="scientific">Bifidobacterium colobi</name>
    <dbReference type="NCBI Taxonomy" id="2809026"/>
    <lineage>
        <taxon>Bacteria</taxon>
        <taxon>Bacillati</taxon>
        <taxon>Actinomycetota</taxon>
        <taxon>Actinomycetes</taxon>
        <taxon>Bifidobacteriales</taxon>
        <taxon>Bifidobacteriaceae</taxon>
        <taxon>Bifidobacterium</taxon>
    </lineage>
</organism>
<dbReference type="Proteomes" id="UP000711736">
    <property type="component" value="Unassembled WGS sequence"/>
</dbReference>
<dbReference type="InterPro" id="IPR025536">
    <property type="entry name" value="DUF4422"/>
</dbReference>
<evidence type="ECO:0000313" key="3">
    <source>
        <dbReference type="Proteomes" id="UP000711736"/>
    </source>
</evidence>
<keyword evidence="3" id="KW-1185">Reference proteome</keyword>
<accession>A0ABS5UX85</accession>
<gene>
    <name evidence="2" type="ORF">JS530_09570</name>
</gene>
<name>A0ABS5UX85_9BIFI</name>
<proteinExistence type="predicted"/>
<feature type="domain" description="DUF4422" evidence="1">
    <location>
        <begin position="10"/>
        <end position="231"/>
    </location>
</feature>